<proteinExistence type="predicted"/>
<feature type="compositionally biased region" description="Low complexity" evidence="1">
    <location>
        <begin position="209"/>
        <end position="218"/>
    </location>
</feature>
<reference evidence="3 4" key="1">
    <citation type="journal article" date="2020" name="Nat. Commun.">
        <title>Genome of Tripterygium wilfordii and identification of cytochrome P450 involved in triptolide biosynthesis.</title>
        <authorList>
            <person name="Tu L."/>
            <person name="Su P."/>
            <person name="Zhang Z."/>
            <person name="Gao L."/>
            <person name="Wang J."/>
            <person name="Hu T."/>
            <person name="Zhou J."/>
            <person name="Zhang Y."/>
            <person name="Zhao Y."/>
            <person name="Liu Y."/>
            <person name="Song Y."/>
            <person name="Tong Y."/>
            <person name="Lu Y."/>
            <person name="Yang J."/>
            <person name="Xu C."/>
            <person name="Jia M."/>
            <person name="Peters R.J."/>
            <person name="Huang L."/>
            <person name="Gao W."/>
        </authorList>
    </citation>
    <scope>NUCLEOTIDE SEQUENCE [LARGE SCALE GENOMIC DNA]</scope>
    <source>
        <strain evidence="4">cv. XIE 37</strain>
        <tissue evidence="3">Leaf</tissue>
    </source>
</reference>
<dbReference type="PROSITE" id="PS50004">
    <property type="entry name" value="C2"/>
    <property type="match status" value="1"/>
</dbReference>
<protein>
    <submittedName>
        <fullName evidence="3">Serrate RNA effector molecule</fullName>
    </submittedName>
</protein>
<dbReference type="OrthoDB" id="270970at2759"/>
<evidence type="ECO:0000313" key="4">
    <source>
        <dbReference type="Proteomes" id="UP000593562"/>
    </source>
</evidence>
<dbReference type="FunCoup" id="A0A7J7D0H7">
    <property type="interactions" value="647"/>
</dbReference>
<dbReference type="PANTHER" id="PTHR32246">
    <property type="entry name" value="INGRESSION PROTEIN FIC1"/>
    <property type="match status" value="1"/>
</dbReference>
<accession>A0A7J7D0H7</accession>
<dbReference type="CDD" id="cd04051">
    <property type="entry name" value="C2_SRC2_like"/>
    <property type="match status" value="1"/>
</dbReference>
<evidence type="ECO:0000256" key="1">
    <source>
        <dbReference type="SAM" id="MobiDB-lite"/>
    </source>
</evidence>
<comment type="caution">
    <text evidence="3">The sequence shown here is derived from an EMBL/GenBank/DDBJ whole genome shotgun (WGS) entry which is preliminary data.</text>
</comment>
<dbReference type="PANTHER" id="PTHR32246:SF163">
    <property type="entry name" value="PROTEIN SRC2-LIKE"/>
    <property type="match status" value="1"/>
</dbReference>
<dbReference type="GO" id="GO:0006952">
    <property type="term" value="P:defense response"/>
    <property type="evidence" value="ECO:0007669"/>
    <property type="project" value="InterPro"/>
</dbReference>
<dbReference type="EMBL" id="JAAARO010000012">
    <property type="protein sequence ID" value="KAF5739865.1"/>
    <property type="molecule type" value="Genomic_DNA"/>
</dbReference>
<gene>
    <name evidence="3" type="ORF">HS088_TW12G01076</name>
</gene>
<name>A0A7J7D0H7_TRIWF</name>
<dbReference type="SUPFAM" id="SSF49562">
    <property type="entry name" value="C2 domain (Calcium/lipid-binding domain, CaLB)"/>
    <property type="match status" value="1"/>
</dbReference>
<dbReference type="AlphaFoldDB" id="A0A7J7D0H7"/>
<dbReference type="InParanoid" id="A0A7J7D0H7"/>
<dbReference type="InterPro" id="IPR000008">
    <property type="entry name" value="C2_dom"/>
</dbReference>
<dbReference type="InterPro" id="IPR035892">
    <property type="entry name" value="C2_domain_sf"/>
</dbReference>
<organism evidence="3 4">
    <name type="scientific">Tripterygium wilfordii</name>
    <name type="common">Thunder God vine</name>
    <dbReference type="NCBI Taxonomy" id="458696"/>
    <lineage>
        <taxon>Eukaryota</taxon>
        <taxon>Viridiplantae</taxon>
        <taxon>Streptophyta</taxon>
        <taxon>Embryophyta</taxon>
        <taxon>Tracheophyta</taxon>
        <taxon>Spermatophyta</taxon>
        <taxon>Magnoliopsida</taxon>
        <taxon>eudicotyledons</taxon>
        <taxon>Gunneridae</taxon>
        <taxon>Pentapetalae</taxon>
        <taxon>rosids</taxon>
        <taxon>fabids</taxon>
        <taxon>Celastrales</taxon>
        <taxon>Celastraceae</taxon>
        <taxon>Tripterygium</taxon>
    </lineage>
</organism>
<dbReference type="InterPro" id="IPR044750">
    <property type="entry name" value="C2_SRC2/BAP"/>
</dbReference>
<feature type="region of interest" description="Disordered" evidence="1">
    <location>
        <begin position="174"/>
        <end position="257"/>
    </location>
</feature>
<evidence type="ECO:0000259" key="2">
    <source>
        <dbReference type="PROSITE" id="PS50004"/>
    </source>
</evidence>
<dbReference type="Pfam" id="PF00168">
    <property type="entry name" value="C2"/>
    <property type="match status" value="1"/>
</dbReference>
<sequence length="294" mass="31461">MERRPLDMTLVSAKDLKDVNMFSKMDVYAVVSVHGDPEKQKQKTPIDKDCGSNPNWNHKMKFTVDEAAANQNRLTLKIKIKTDRTLGKDKAIGEVHVPIKELFDQKDNKKADEFVTYSVRTSNGKSKGALNLSYKFGETFKVAAPPPRPAHAGSKSGEPVMAYPPPAGYPAGSSSGYPQYPPPGGYPAPPPHAEAGKYPYQYPPPGGYQPPQHGYQGYPPQPGYGGYPGYPPQQPGYGAYPGYPPVQQPPKKNSGAGKMALGVGAGLLGGLLVGDMISDAADMGDGGFDGGFDF</sequence>
<dbReference type="SMART" id="SM00239">
    <property type="entry name" value="C2"/>
    <property type="match status" value="1"/>
</dbReference>
<evidence type="ECO:0000313" key="3">
    <source>
        <dbReference type="EMBL" id="KAF5739865.1"/>
    </source>
</evidence>
<feature type="domain" description="C2" evidence="2">
    <location>
        <begin position="1"/>
        <end position="114"/>
    </location>
</feature>
<keyword evidence="4" id="KW-1185">Reference proteome</keyword>
<feature type="compositionally biased region" description="Pro residues" evidence="1">
    <location>
        <begin position="179"/>
        <end position="192"/>
    </location>
</feature>
<dbReference type="Gene3D" id="2.60.40.150">
    <property type="entry name" value="C2 domain"/>
    <property type="match status" value="1"/>
</dbReference>
<dbReference type="Proteomes" id="UP000593562">
    <property type="component" value="Unassembled WGS sequence"/>
</dbReference>